<dbReference type="CDD" id="cd20070">
    <property type="entry name" value="5TM_YidC_Alb3"/>
    <property type="match status" value="1"/>
</dbReference>
<sequence length="271" mass="30144">MSQLWNLLLYHPLLNALVGLAHFTGDLGWSIILLTVVLRLAMTPLVLPSLRLSKKMADLAPELAKLKEVHKDDKQALLKAQTELYKSHGANPASGCLPQIIQLLVLIALFNAFNSVLRGNGDLVNRLNPLLYSFNTLPSNFNLSTKFFYLDLSKPDTQAVPGFPFPLPGIFLLITGLVQLLQSKMMAPVVSAEEKLAKKTPGESDDAMVAAQQQMLYMFPIMTVIFGYQFPSGLVLYWLVFSLVSMFQQYYATGWGGLKPWLQKVNLLKSS</sequence>
<name>A0A1F4YGT2_9BACT</name>
<feature type="transmembrane region" description="Helical" evidence="10">
    <location>
        <begin position="163"/>
        <end position="181"/>
    </location>
</feature>
<evidence type="ECO:0000256" key="10">
    <source>
        <dbReference type="SAM" id="Phobius"/>
    </source>
</evidence>
<dbReference type="Pfam" id="PF02096">
    <property type="entry name" value="60KD_IMP"/>
    <property type="match status" value="1"/>
</dbReference>
<evidence type="ECO:0000313" key="13">
    <source>
        <dbReference type="Proteomes" id="UP000178176"/>
    </source>
</evidence>
<keyword evidence="5" id="KW-0653">Protein transport</keyword>
<proteinExistence type="inferred from homology"/>
<evidence type="ECO:0000256" key="3">
    <source>
        <dbReference type="ARBA" id="ARBA00022475"/>
    </source>
</evidence>
<evidence type="ECO:0000256" key="5">
    <source>
        <dbReference type="ARBA" id="ARBA00022927"/>
    </source>
</evidence>
<evidence type="ECO:0000313" key="12">
    <source>
        <dbReference type="EMBL" id="OGC93121.1"/>
    </source>
</evidence>
<dbReference type="GO" id="GO:0051205">
    <property type="term" value="P:protein insertion into membrane"/>
    <property type="evidence" value="ECO:0007669"/>
    <property type="project" value="TreeGrafter"/>
</dbReference>
<keyword evidence="8" id="KW-0143">Chaperone</keyword>
<keyword evidence="2" id="KW-0813">Transport</keyword>
<keyword evidence="6 10" id="KW-1133">Transmembrane helix</keyword>
<dbReference type="PANTHER" id="PTHR12428">
    <property type="entry name" value="OXA1"/>
    <property type="match status" value="1"/>
</dbReference>
<keyword evidence="7 10" id="KW-0472">Membrane</keyword>
<feature type="domain" description="Membrane insertase YidC/Oxa/ALB C-terminal" evidence="11">
    <location>
        <begin position="28"/>
        <end position="252"/>
    </location>
</feature>
<dbReference type="EMBL" id="MEXH01000002">
    <property type="protein sequence ID" value="OGC93121.1"/>
    <property type="molecule type" value="Genomic_DNA"/>
</dbReference>
<evidence type="ECO:0000256" key="8">
    <source>
        <dbReference type="ARBA" id="ARBA00023186"/>
    </source>
</evidence>
<organism evidence="12 13">
    <name type="scientific">Candidatus Amesbacteria bacterium RIFCSPHIGHO2_01_FULL_48_32b</name>
    <dbReference type="NCBI Taxonomy" id="1797253"/>
    <lineage>
        <taxon>Bacteria</taxon>
        <taxon>Candidatus Amesiibacteriota</taxon>
    </lineage>
</organism>
<evidence type="ECO:0000256" key="9">
    <source>
        <dbReference type="RuleBase" id="RU003945"/>
    </source>
</evidence>
<gene>
    <name evidence="12" type="ORF">A2876_01065</name>
</gene>
<feature type="transmembrane region" description="Helical" evidence="10">
    <location>
        <begin position="216"/>
        <end position="240"/>
    </location>
</feature>
<dbReference type="InterPro" id="IPR028055">
    <property type="entry name" value="YidC/Oxa/ALB_C"/>
</dbReference>
<protein>
    <recommendedName>
        <fullName evidence="11">Membrane insertase YidC/Oxa/ALB C-terminal domain-containing protein</fullName>
    </recommendedName>
</protein>
<evidence type="ECO:0000259" key="11">
    <source>
        <dbReference type="Pfam" id="PF02096"/>
    </source>
</evidence>
<dbReference type="GO" id="GO:0015031">
    <property type="term" value="P:protein transport"/>
    <property type="evidence" value="ECO:0007669"/>
    <property type="project" value="UniProtKB-KW"/>
</dbReference>
<evidence type="ECO:0000256" key="2">
    <source>
        <dbReference type="ARBA" id="ARBA00022448"/>
    </source>
</evidence>
<dbReference type="GO" id="GO:0005886">
    <property type="term" value="C:plasma membrane"/>
    <property type="evidence" value="ECO:0007669"/>
    <property type="project" value="UniProtKB-SubCell"/>
</dbReference>
<dbReference type="Proteomes" id="UP000178176">
    <property type="component" value="Unassembled WGS sequence"/>
</dbReference>
<reference evidence="12 13" key="1">
    <citation type="journal article" date="2016" name="Nat. Commun.">
        <title>Thousands of microbial genomes shed light on interconnected biogeochemical processes in an aquifer system.</title>
        <authorList>
            <person name="Anantharaman K."/>
            <person name="Brown C.T."/>
            <person name="Hug L.A."/>
            <person name="Sharon I."/>
            <person name="Castelle C.J."/>
            <person name="Probst A.J."/>
            <person name="Thomas B.C."/>
            <person name="Singh A."/>
            <person name="Wilkins M.J."/>
            <person name="Karaoz U."/>
            <person name="Brodie E.L."/>
            <person name="Williams K.H."/>
            <person name="Hubbard S.S."/>
            <person name="Banfield J.F."/>
        </authorList>
    </citation>
    <scope>NUCLEOTIDE SEQUENCE [LARGE SCALE GENOMIC DNA]</scope>
</reference>
<accession>A0A1F4YGT2</accession>
<evidence type="ECO:0000256" key="4">
    <source>
        <dbReference type="ARBA" id="ARBA00022692"/>
    </source>
</evidence>
<comment type="caution">
    <text evidence="12">The sequence shown here is derived from an EMBL/GenBank/DDBJ whole genome shotgun (WGS) entry which is preliminary data.</text>
</comment>
<evidence type="ECO:0000256" key="7">
    <source>
        <dbReference type="ARBA" id="ARBA00023136"/>
    </source>
</evidence>
<keyword evidence="3" id="KW-1003">Cell membrane</keyword>
<keyword evidence="4 9" id="KW-0812">Transmembrane</keyword>
<dbReference type="InterPro" id="IPR001708">
    <property type="entry name" value="YidC/ALB3/OXA1/COX18"/>
</dbReference>
<dbReference type="GO" id="GO:0032977">
    <property type="term" value="F:membrane insertase activity"/>
    <property type="evidence" value="ECO:0007669"/>
    <property type="project" value="InterPro"/>
</dbReference>
<evidence type="ECO:0000256" key="1">
    <source>
        <dbReference type="ARBA" id="ARBA00004651"/>
    </source>
</evidence>
<feature type="transmembrane region" description="Helical" evidence="10">
    <location>
        <begin position="27"/>
        <end position="47"/>
    </location>
</feature>
<comment type="subcellular location">
    <subcellularLocation>
        <location evidence="1">Cell membrane</location>
        <topology evidence="1">Multi-pass membrane protein</topology>
    </subcellularLocation>
    <subcellularLocation>
        <location evidence="9">Membrane</location>
        <topology evidence="9">Multi-pass membrane protein</topology>
    </subcellularLocation>
</comment>
<evidence type="ECO:0000256" key="6">
    <source>
        <dbReference type="ARBA" id="ARBA00022989"/>
    </source>
</evidence>
<dbReference type="AlphaFoldDB" id="A0A1F4YGT2"/>
<comment type="similarity">
    <text evidence="9">Belongs to the OXA1/ALB3/YidC family.</text>
</comment>
<dbReference type="InterPro" id="IPR047196">
    <property type="entry name" value="YidC_ALB_C"/>
</dbReference>
<dbReference type="NCBIfam" id="TIGR03592">
    <property type="entry name" value="yidC_oxa1_cterm"/>
    <property type="match status" value="1"/>
</dbReference>
<dbReference type="PANTHER" id="PTHR12428:SF65">
    <property type="entry name" value="CYTOCHROME C OXIDASE ASSEMBLY PROTEIN COX18, MITOCHONDRIAL"/>
    <property type="match status" value="1"/>
</dbReference>